<evidence type="ECO:0000256" key="1">
    <source>
        <dbReference type="ARBA" id="ARBA00006068"/>
    </source>
</evidence>
<dbReference type="RefSeq" id="WP_132680480.1">
    <property type="nucleotide sequence ID" value="NZ_SMLA01000002.1"/>
</dbReference>
<dbReference type="NCBIfam" id="TIGR00350">
    <property type="entry name" value="lytR_cpsA_psr"/>
    <property type="match status" value="1"/>
</dbReference>
<feature type="compositionally biased region" description="Basic and acidic residues" evidence="2">
    <location>
        <begin position="75"/>
        <end position="86"/>
    </location>
</feature>
<feature type="transmembrane region" description="Helical" evidence="3">
    <location>
        <begin position="26"/>
        <end position="44"/>
    </location>
</feature>
<evidence type="ECO:0000259" key="4">
    <source>
        <dbReference type="Pfam" id="PF03816"/>
    </source>
</evidence>
<protein>
    <submittedName>
        <fullName evidence="5">LytR family transcriptional regulator</fullName>
    </submittedName>
</protein>
<keyword evidence="3" id="KW-0812">Transmembrane</keyword>
<organism evidence="5 6">
    <name type="scientific">Saccharopolyspora karakumensis</name>
    <dbReference type="NCBI Taxonomy" id="2530386"/>
    <lineage>
        <taxon>Bacteria</taxon>
        <taxon>Bacillati</taxon>
        <taxon>Actinomycetota</taxon>
        <taxon>Actinomycetes</taxon>
        <taxon>Pseudonocardiales</taxon>
        <taxon>Pseudonocardiaceae</taxon>
        <taxon>Saccharopolyspora</taxon>
    </lineage>
</organism>
<keyword evidence="6" id="KW-1185">Reference proteome</keyword>
<feature type="region of interest" description="Disordered" evidence="2">
    <location>
        <begin position="1"/>
        <end position="20"/>
    </location>
</feature>
<name>A0A4R5C709_9PSEU</name>
<evidence type="ECO:0000313" key="5">
    <source>
        <dbReference type="EMBL" id="TDD92722.1"/>
    </source>
</evidence>
<evidence type="ECO:0000313" key="6">
    <source>
        <dbReference type="Proteomes" id="UP000294723"/>
    </source>
</evidence>
<sequence length="341" mass="36521">MTYAQRQRPYGPPQNHRPRRRPGRRILAVLAVLLLVLVGFLVYVDFSLKREDAIPTDGERPADGPGTNWLLVGSDSREGLDSERQAELGTGDTGGRRTDTMMLVHVPAAGGKPTMVSLPRDSYVSIPGQGKDKLNSAFAYGGSQLLVKTIEANTGLRVDHYAEVGLGGFADMTDAVGGVDLCVKEPMQDPKANLDLQPGCQTLAGPQALGYVRTRATARGDLDRVERQREFLSALSEKASSPEVFLNPLRLFPLILNTSSTFLVNRDDHVWHLGGLAFAMNGIASGDGITTTVPFGGFGETDGGGSVVKWDKQESQTLFEALASDSPVPPEVITTAESMGG</sequence>
<proteinExistence type="inferred from homology"/>
<evidence type="ECO:0000256" key="2">
    <source>
        <dbReference type="SAM" id="MobiDB-lite"/>
    </source>
</evidence>
<dbReference type="InterPro" id="IPR004474">
    <property type="entry name" value="LytR_CpsA_psr"/>
</dbReference>
<dbReference type="EMBL" id="SMLA01000002">
    <property type="protein sequence ID" value="TDD92722.1"/>
    <property type="molecule type" value="Genomic_DNA"/>
</dbReference>
<feature type="region of interest" description="Disordered" evidence="2">
    <location>
        <begin position="54"/>
        <end position="98"/>
    </location>
</feature>
<gene>
    <name evidence="5" type="ORF">E1202_01695</name>
</gene>
<dbReference type="InterPro" id="IPR050922">
    <property type="entry name" value="LytR/CpsA/Psr_CW_biosynth"/>
</dbReference>
<feature type="domain" description="Cell envelope-related transcriptional attenuator" evidence="4">
    <location>
        <begin position="97"/>
        <end position="240"/>
    </location>
</feature>
<comment type="caution">
    <text evidence="5">The sequence shown here is derived from an EMBL/GenBank/DDBJ whole genome shotgun (WGS) entry which is preliminary data.</text>
</comment>
<reference evidence="5 6" key="1">
    <citation type="submission" date="2019-03" db="EMBL/GenBank/DDBJ databases">
        <title>Draft genome sequences of novel Actinobacteria.</title>
        <authorList>
            <person name="Sahin N."/>
            <person name="Ay H."/>
            <person name="Saygin H."/>
        </authorList>
    </citation>
    <scope>NUCLEOTIDE SEQUENCE [LARGE SCALE GENOMIC DNA]</scope>
    <source>
        <strain evidence="5 6">5K548</strain>
    </source>
</reference>
<evidence type="ECO:0000256" key="3">
    <source>
        <dbReference type="SAM" id="Phobius"/>
    </source>
</evidence>
<comment type="similarity">
    <text evidence="1">Belongs to the LytR/CpsA/Psr (LCP) family.</text>
</comment>
<keyword evidence="3" id="KW-1133">Transmembrane helix</keyword>
<dbReference type="Proteomes" id="UP000294723">
    <property type="component" value="Unassembled WGS sequence"/>
</dbReference>
<accession>A0A4R5C709</accession>
<keyword evidence="3" id="KW-0472">Membrane</keyword>
<dbReference type="Pfam" id="PF03816">
    <property type="entry name" value="LytR_cpsA_psr"/>
    <property type="match status" value="1"/>
</dbReference>
<dbReference type="PANTHER" id="PTHR33392:SF6">
    <property type="entry name" value="POLYISOPRENYL-TEICHOIC ACID--PEPTIDOGLYCAN TEICHOIC ACID TRANSFERASE TAGU"/>
    <property type="match status" value="1"/>
</dbReference>
<dbReference type="AlphaFoldDB" id="A0A4R5C709"/>
<dbReference type="PANTHER" id="PTHR33392">
    <property type="entry name" value="POLYISOPRENYL-TEICHOIC ACID--PEPTIDOGLYCAN TEICHOIC ACID TRANSFERASE TAGU"/>
    <property type="match status" value="1"/>
</dbReference>
<dbReference type="Gene3D" id="3.40.630.190">
    <property type="entry name" value="LCP protein"/>
    <property type="match status" value="1"/>
</dbReference>